<feature type="chain" id="PRO_5023041092" evidence="2">
    <location>
        <begin position="30"/>
        <end position="482"/>
    </location>
</feature>
<proteinExistence type="inferred from homology"/>
<dbReference type="GO" id="GO:0005886">
    <property type="term" value="C:plasma membrane"/>
    <property type="evidence" value="ECO:0007669"/>
    <property type="project" value="UniProtKB-SubCell"/>
</dbReference>
<comment type="similarity">
    <text evidence="1 2">Belongs to the outer membrane factor (OMF) (TC 1.B.17) family.</text>
</comment>
<feature type="coiled-coil region" evidence="3">
    <location>
        <begin position="218"/>
        <end position="245"/>
    </location>
</feature>
<protein>
    <submittedName>
        <fullName evidence="4">Efflux transporter outer membrane subunit</fullName>
    </submittedName>
</protein>
<dbReference type="Proteomes" id="UP000324927">
    <property type="component" value="Unassembled WGS sequence"/>
</dbReference>
<dbReference type="Pfam" id="PF02321">
    <property type="entry name" value="OEP"/>
    <property type="match status" value="2"/>
</dbReference>
<keyword evidence="2" id="KW-1134">Transmembrane beta strand</keyword>
<evidence type="ECO:0000256" key="2">
    <source>
        <dbReference type="RuleBase" id="RU362097"/>
    </source>
</evidence>
<evidence type="ECO:0000313" key="4">
    <source>
        <dbReference type="EMBL" id="KAA0595393.1"/>
    </source>
</evidence>
<reference evidence="4 5" key="1">
    <citation type="submission" date="2019-08" db="EMBL/GenBank/DDBJ databases">
        <authorList>
            <person name="Grouzdev D."/>
            <person name="Tikhonova E."/>
            <person name="Kravchenko I."/>
        </authorList>
    </citation>
    <scope>NUCLEOTIDE SEQUENCE [LARGE SCALE GENOMIC DNA]</scope>
    <source>
        <strain evidence="4 5">59b</strain>
    </source>
</reference>
<keyword evidence="2" id="KW-0564">Palmitate</keyword>
<keyword evidence="3" id="KW-0175">Coiled coil</keyword>
<evidence type="ECO:0000313" key="5">
    <source>
        <dbReference type="Proteomes" id="UP000324927"/>
    </source>
</evidence>
<gene>
    <name evidence="4" type="ORF">FZ942_17380</name>
</gene>
<sequence>MTITGKAPRPSTRLATLCGIALLSGCSLAPPYERPTAPIPASYQPSPAAPGAAPDKAQAAAQCMRHPDPRLERLVAAALEHNRDLKIAMARVEEARALNGLQSAARRPAVAFEATSTNPARDNESAHQAGLALSAYELDFFGKAKSLSDAALHEFLATGQAQRTVRVSLIAEVARTYIVERAADARAALARHAVASRRKAVALMDHRLAAGAASPLEVQQAKTLVAAAEAELIEQELSRERAANQLSLLTGYSDAATGPEDARSAPAFGTDAFAAGWGPLQPGLPSELLAARPDIMAAEQRLIAANAQIGAARAAFFPSIRLTALGGVASNDLRSLFTAGSAAWQFVPQLSLPLFDGGRNQSNLDLAKARETIAVADYERTIQIAFREVSDALAGQTLLERDVASRRTLRDLEERRHALALKRYRAGAVGYLDVLDAERSLFAADQALLDAQRGRLENAVTLHRALGGSIGNSLGGCRPASG</sequence>
<dbReference type="Gene3D" id="1.20.1600.10">
    <property type="entry name" value="Outer membrane efflux proteins (OEP)"/>
    <property type="match status" value="1"/>
</dbReference>
<keyword evidence="2" id="KW-0732">Signal</keyword>
<evidence type="ECO:0000256" key="1">
    <source>
        <dbReference type="ARBA" id="ARBA00007613"/>
    </source>
</evidence>
<organism evidence="4 5">
    <name type="scientific">Azospirillum lipoferum</name>
    <dbReference type="NCBI Taxonomy" id="193"/>
    <lineage>
        <taxon>Bacteria</taxon>
        <taxon>Pseudomonadati</taxon>
        <taxon>Pseudomonadota</taxon>
        <taxon>Alphaproteobacteria</taxon>
        <taxon>Rhodospirillales</taxon>
        <taxon>Azospirillaceae</taxon>
        <taxon>Azospirillum</taxon>
    </lineage>
</organism>
<dbReference type="NCBIfam" id="TIGR01845">
    <property type="entry name" value="outer_NodT"/>
    <property type="match status" value="1"/>
</dbReference>
<comment type="subcellular location">
    <subcellularLocation>
        <location evidence="2">Cell membrane</location>
        <topology evidence="2">Lipid-anchor</topology>
    </subcellularLocation>
</comment>
<dbReference type="InterPro" id="IPR010131">
    <property type="entry name" value="MdtP/NodT-like"/>
</dbReference>
<keyword evidence="5" id="KW-1185">Reference proteome</keyword>
<dbReference type="AlphaFoldDB" id="A0A5A9GM05"/>
<comment type="caution">
    <text evidence="4">The sequence shown here is derived from an EMBL/GenBank/DDBJ whole genome shotgun (WGS) entry which is preliminary data.</text>
</comment>
<name>A0A5A9GM05_AZOLI</name>
<keyword evidence="2" id="KW-0449">Lipoprotein</keyword>
<feature type="signal peptide" evidence="2">
    <location>
        <begin position="1"/>
        <end position="29"/>
    </location>
</feature>
<dbReference type="PANTHER" id="PTHR30203:SF32">
    <property type="entry name" value="CATION EFFLUX SYSTEM PROTEIN CUSC"/>
    <property type="match status" value="1"/>
</dbReference>
<keyword evidence="2" id="KW-0812">Transmembrane</keyword>
<dbReference type="Gene3D" id="2.20.200.10">
    <property type="entry name" value="Outer membrane efflux proteins (OEP)"/>
    <property type="match status" value="1"/>
</dbReference>
<dbReference type="RefSeq" id="WP_149232334.1">
    <property type="nucleotide sequence ID" value="NZ_JALJXJ010000007.1"/>
</dbReference>
<dbReference type="GO" id="GO:0015562">
    <property type="term" value="F:efflux transmembrane transporter activity"/>
    <property type="evidence" value="ECO:0007669"/>
    <property type="project" value="InterPro"/>
</dbReference>
<dbReference type="EMBL" id="VTTN01000006">
    <property type="protein sequence ID" value="KAA0595393.1"/>
    <property type="molecule type" value="Genomic_DNA"/>
</dbReference>
<dbReference type="PROSITE" id="PS51257">
    <property type="entry name" value="PROKAR_LIPOPROTEIN"/>
    <property type="match status" value="1"/>
</dbReference>
<evidence type="ECO:0000256" key="3">
    <source>
        <dbReference type="SAM" id="Coils"/>
    </source>
</evidence>
<dbReference type="InterPro" id="IPR003423">
    <property type="entry name" value="OMP_efflux"/>
</dbReference>
<dbReference type="SUPFAM" id="SSF56954">
    <property type="entry name" value="Outer membrane efflux proteins (OEP)"/>
    <property type="match status" value="1"/>
</dbReference>
<keyword evidence="2" id="KW-0472">Membrane</keyword>
<dbReference type="OrthoDB" id="9783100at2"/>
<dbReference type="PANTHER" id="PTHR30203">
    <property type="entry name" value="OUTER MEMBRANE CATION EFFLUX PROTEIN"/>
    <property type="match status" value="1"/>
</dbReference>
<accession>A0A5A9GM05</accession>